<feature type="compositionally biased region" description="Basic and acidic residues" evidence="1">
    <location>
        <begin position="48"/>
        <end position="68"/>
    </location>
</feature>
<dbReference type="Proteomes" id="UP000280501">
    <property type="component" value="Unassembled WGS sequence"/>
</dbReference>
<evidence type="ECO:0000256" key="2">
    <source>
        <dbReference type="SAM" id="Phobius"/>
    </source>
</evidence>
<evidence type="ECO:0000313" key="4">
    <source>
        <dbReference type="Proteomes" id="UP000280501"/>
    </source>
</evidence>
<proteinExistence type="predicted"/>
<dbReference type="Pfam" id="PF11241">
    <property type="entry name" value="DUF3043"/>
    <property type="match status" value="1"/>
</dbReference>
<dbReference type="OrthoDB" id="5194448at2"/>
<organism evidence="3 4">
    <name type="scientific">Myceligenerans xiligouense</name>
    <dbReference type="NCBI Taxonomy" id="253184"/>
    <lineage>
        <taxon>Bacteria</taxon>
        <taxon>Bacillati</taxon>
        <taxon>Actinomycetota</taxon>
        <taxon>Actinomycetes</taxon>
        <taxon>Micrococcales</taxon>
        <taxon>Promicromonosporaceae</taxon>
        <taxon>Myceligenerans</taxon>
    </lineage>
</organism>
<dbReference type="EMBL" id="RKQZ01000001">
    <property type="protein sequence ID" value="RPF20816.1"/>
    <property type="molecule type" value="Genomic_DNA"/>
</dbReference>
<dbReference type="AlphaFoldDB" id="A0A3N4YMY2"/>
<protein>
    <submittedName>
        <fullName evidence="3">DUF3043 family protein</fullName>
    </submittedName>
</protein>
<comment type="caution">
    <text evidence="3">The sequence shown here is derived from an EMBL/GenBank/DDBJ whole genome shotgun (WGS) entry which is preliminary data.</text>
</comment>
<sequence length="203" mass="22713">MFSRSKSTNSDVTPAGDTSGEVTEQPTSGKGRATPKRKEAQAANKRPLVPDDRKAARQAAREKDRKARDLAMTAMQNPTDTKMAKYLPPRDQGQVKAYAREHVDARWNLGEFFLPVAIVMLLGSFLASQMAELTIVLFIGMYGFLFLTIIDAVVMWRGLKKRLLAKFGEVPGGTMMYAVSRSYQIRRSRLPRPVHKKHGNFPS</sequence>
<name>A0A3N4YMY2_9MICO</name>
<keyword evidence="2" id="KW-0472">Membrane</keyword>
<reference evidence="3 4" key="1">
    <citation type="submission" date="2018-11" db="EMBL/GenBank/DDBJ databases">
        <title>Sequencing the genomes of 1000 actinobacteria strains.</title>
        <authorList>
            <person name="Klenk H.-P."/>
        </authorList>
    </citation>
    <scope>NUCLEOTIDE SEQUENCE [LARGE SCALE GENOMIC DNA]</scope>
    <source>
        <strain evidence="3 4">DSM 15700</strain>
    </source>
</reference>
<feature type="compositionally biased region" description="Polar residues" evidence="1">
    <location>
        <begin position="1"/>
        <end position="12"/>
    </location>
</feature>
<gene>
    <name evidence="3" type="ORF">EDD34_1423</name>
</gene>
<dbReference type="RefSeq" id="WP_123813931.1">
    <property type="nucleotide sequence ID" value="NZ_RKQZ01000001.1"/>
</dbReference>
<feature type="region of interest" description="Disordered" evidence="1">
    <location>
        <begin position="1"/>
        <end position="68"/>
    </location>
</feature>
<accession>A0A3N4YMY2</accession>
<feature type="transmembrane region" description="Helical" evidence="2">
    <location>
        <begin position="133"/>
        <end position="156"/>
    </location>
</feature>
<evidence type="ECO:0000313" key="3">
    <source>
        <dbReference type="EMBL" id="RPF20816.1"/>
    </source>
</evidence>
<keyword evidence="2" id="KW-1133">Transmembrane helix</keyword>
<dbReference type="InterPro" id="IPR021403">
    <property type="entry name" value="DUF3043"/>
</dbReference>
<evidence type="ECO:0000256" key="1">
    <source>
        <dbReference type="SAM" id="MobiDB-lite"/>
    </source>
</evidence>
<feature type="transmembrane region" description="Helical" evidence="2">
    <location>
        <begin position="109"/>
        <end position="127"/>
    </location>
</feature>
<keyword evidence="4" id="KW-1185">Reference proteome</keyword>
<keyword evidence="2" id="KW-0812">Transmembrane</keyword>